<evidence type="ECO:0000259" key="7">
    <source>
        <dbReference type="SMART" id="SM00852"/>
    </source>
</evidence>
<dbReference type="Gene3D" id="3.40.980.10">
    <property type="entry name" value="MoaB/Mog-like domain"/>
    <property type="match status" value="1"/>
</dbReference>
<dbReference type="FunFam" id="3.40.980.10:FF:000006">
    <property type="entry name" value="Molybdenum cofactor biosynthesis protein B"/>
    <property type="match status" value="1"/>
</dbReference>
<dbReference type="UniPathway" id="UPA00344"/>
<comment type="pathway">
    <text evidence="2 6">Cofactor biosynthesis; molybdopterin biosynthesis.</text>
</comment>
<comment type="function">
    <text evidence="1 6">May be involved in the biosynthesis of molybdopterin.</text>
</comment>
<evidence type="ECO:0000256" key="3">
    <source>
        <dbReference type="ARBA" id="ARBA00006112"/>
    </source>
</evidence>
<feature type="domain" description="MoaB/Mog" evidence="7">
    <location>
        <begin position="28"/>
        <end position="172"/>
    </location>
</feature>
<dbReference type="CDD" id="cd00886">
    <property type="entry name" value="MogA_MoaB"/>
    <property type="match status" value="1"/>
</dbReference>
<dbReference type="GO" id="GO:0006777">
    <property type="term" value="P:Mo-molybdopterin cofactor biosynthetic process"/>
    <property type="evidence" value="ECO:0007669"/>
    <property type="project" value="UniProtKB-UniRule"/>
</dbReference>
<name>A0A6J4KNP5_9CYAN</name>
<dbReference type="Pfam" id="PF00994">
    <property type="entry name" value="MoCF_biosynth"/>
    <property type="match status" value="1"/>
</dbReference>
<protein>
    <recommendedName>
        <fullName evidence="4 6">Molybdenum cofactor biosynthesis protein B</fullName>
    </recommendedName>
</protein>
<dbReference type="PANTHER" id="PTHR43232:SF2">
    <property type="entry name" value="MOLYBDENUM COFACTOR BIOSYNTHESIS PROTEIN B"/>
    <property type="match status" value="1"/>
</dbReference>
<keyword evidence="5 6" id="KW-0501">Molybdenum cofactor biosynthesis</keyword>
<dbReference type="NCBIfam" id="TIGR00177">
    <property type="entry name" value="molyb_syn"/>
    <property type="match status" value="1"/>
</dbReference>
<evidence type="ECO:0000256" key="5">
    <source>
        <dbReference type="ARBA" id="ARBA00023150"/>
    </source>
</evidence>
<comment type="similarity">
    <text evidence="3 6">Belongs to the MoaB/Mog family.</text>
</comment>
<reference evidence="8" key="1">
    <citation type="submission" date="2020-02" db="EMBL/GenBank/DDBJ databases">
        <authorList>
            <person name="Meier V. D."/>
        </authorList>
    </citation>
    <scope>NUCLEOTIDE SEQUENCE</scope>
    <source>
        <strain evidence="8">AVDCRST_MAG84</strain>
    </source>
</reference>
<dbReference type="AlphaFoldDB" id="A0A6J4KNP5"/>
<proteinExistence type="inferred from homology"/>
<evidence type="ECO:0000256" key="2">
    <source>
        <dbReference type="ARBA" id="ARBA00005046"/>
    </source>
</evidence>
<evidence type="ECO:0000256" key="1">
    <source>
        <dbReference type="ARBA" id="ARBA00003487"/>
    </source>
</evidence>
<evidence type="ECO:0000313" key="8">
    <source>
        <dbReference type="EMBL" id="CAA9308033.1"/>
    </source>
</evidence>
<evidence type="ECO:0000256" key="4">
    <source>
        <dbReference type="ARBA" id="ARBA00015262"/>
    </source>
</evidence>
<dbReference type="InterPro" id="IPR008284">
    <property type="entry name" value="MoCF_biosynth_CS"/>
</dbReference>
<dbReference type="SMART" id="SM00852">
    <property type="entry name" value="MoCF_biosynth"/>
    <property type="match status" value="1"/>
</dbReference>
<dbReference type="PANTHER" id="PTHR43232">
    <property type="entry name" value="MOLYBDENUM COFACTOR BIOSYNTHESIS PROTEIN B"/>
    <property type="match status" value="1"/>
</dbReference>
<dbReference type="InterPro" id="IPR001453">
    <property type="entry name" value="MoaB/Mog_dom"/>
</dbReference>
<evidence type="ECO:0000256" key="6">
    <source>
        <dbReference type="PIRNR" id="PIRNR006443"/>
    </source>
</evidence>
<sequence length="179" mass="19424">MPVADYLEEETMTQIPHPDLSKITVNCAIITVSDTRSRDTDNSGLLTNNLLKDAGHSVVAYTVVKDDAAKIVLQMQAFSQREDVDAIIFNGGTGIAPRDTTYDVMESLLDRILPGFGEIFRFLSYQEIGSRAIASRAVAGVYKGKLVFSLPGSSNGVKLAVEKLILPELVHLVTQLRGG</sequence>
<dbReference type="GO" id="GO:0005829">
    <property type="term" value="C:cytosol"/>
    <property type="evidence" value="ECO:0007669"/>
    <property type="project" value="TreeGrafter"/>
</dbReference>
<accession>A0A6J4KNP5</accession>
<dbReference type="InterPro" id="IPR036425">
    <property type="entry name" value="MoaB/Mog-like_dom_sf"/>
</dbReference>
<dbReference type="SUPFAM" id="SSF53218">
    <property type="entry name" value="Molybdenum cofactor biosynthesis proteins"/>
    <property type="match status" value="1"/>
</dbReference>
<dbReference type="PROSITE" id="PS01078">
    <property type="entry name" value="MOCF_BIOSYNTHESIS_1"/>
    <property type="match status" value="1"/>
</dbReference>
<gene>
    <name evidence="8" type="ORF">AVDCRST_MAG84-589</name>
</gene>
<organism evidence="8">
    <name type="scientific">uncultured Microcoleus sp</name>
    <dbReference type="NCBI Taxonomy" id="259945"/>
    <lineage>
        <taxon>Bacteria</taxon>
        <taxon>Bacillati</taxon>
        <taxon>Cyanobacteriota</taxon>
        <taxon>Cyanophyceae</taxon>
        <taxon>Oscillatoriophycideae</taxon>
        <taxon>Oscillatoriales</taxon>
        <taxon>Microcoleaceae</taxon>
        <taxon>Microcoleus</taxon>
        <taxon>environmental samples</taxon>
    </lineage>
</organism>
<dbReference type="InterPro" id="IPR012245">
    <property type="entry name" value="MoaB"/>
</dbReference>
<dbReference type="EMBL" id="CADCTZ010000085">
    <property type="protein sequence ID" value="CAA9308033.1"/>
    <property type="molecule type" value="Genomic_DNA"/>
</dbReference>
<dbReference type="PIRSF" id="PIRSF006443">
    <property type="entry name" value="MoaB"/>
    <property type="match status" value="1"/>
</dbReference>